<sequence>MASEPKWDKWRRMDCAPLYQLVALLIRLDPESIGFEDVEHSWGEKRFRVEDERFLDYLEMAESSVRAGALSCRVTSIFHRAGMDEVLMSEFLNWARSKELPIPPELEPPERTGPTSTGAAASSQIKGIKEFMRFCEVRGLVFGSERAARAFIEKAEIKPIDDHAKKGRRVYDAAAVEPKVLAESERRKNWPK</sequence>
<organism evidence="2 3">
    <name type="scientific">Archangium lansingense</name>
    <dbReference type="NCBI Taxonomy" id="2995310"/>
    <lineage>
        <taxon>Bacteria</taxon>
        <taxon>Pseudomonadati</taxon>
        <taxon>Myxococcota</taxon>
        <taxon>Myxococcia</taxon>
        <taxon>Myxococcales</taxon>
        <taxon>Cystobacterineae</taxon>
        <taxon>Archangiaceae</taxon>
        <taxon>Archangium</taxon>
    </lineage>
</organism>
<dbReference type="Proteomes" id="UP001207654">
    <property type="component" value="Unassembled WGS sequence"/>
</dbReference>
<protein>
    <submittedName>
        <fullName evidence="2">Uncharacterized protein</fullName>
    </submittedName>
</protein>
<comment type="caution">
    <text evidence="2">The sequence shown here is derived from an EMBL/GenBank/DDBJ whole genome shotgun (WGS) entry which is preliminary data.</text>
</comment>
<accession>A0ABT4AID6</accession>
<evidence type="ECO:0000313" key="2">
    <source>
        <dbReference type="EMBL" id="MCY1081449.1"/>
    </source>
</evidence>
<proteinExistence type="predicted"/>
<dbReference type="EMBL" id="JAPNKA010000001">
    <property type="protein sequence ID" value="MCY1081449.1"/>
    <property type="molecule type" value="Genomic_DNA"/>
</dbReference>
<evidence type="ECO:0000256" key="1">
    <source>
        <dbReference type="SAM" id="MobiDB-lite"/>
    </source>
</evidence>
<evidence type="ECO:0000313" key="3">
    <source>
        <dbReference type="Proteomes" id="UP001207654"/>
    </source>
</evidence>
<feature type="compositionally biased region" description="Polar residues" evidence="1">
    <location>
        <begin position="113"/>
        <end position="122"/>
    </location>
</feature>
<gene>
    <name evidence="2" type="ORF">OV287_44045</name>
</gene>
<reference evidence="2 3" key="1">
    <citation type="submission" date="2022-11" db="EMBL/GenBank/DDBJ databases">
        <title>Minimal conservation of predation-associated metabolite biosynthetic gene clusters underscores biosynthetic potential of Myxococcota including descriptions for ten novel species: Archangium lansinium sp. nov., Myxococcus landrumus sp. nov., Nannocystis bai.</title>
        <authorList>
            <person name="Ahearne A."/>
            <person name="Stevens C."/>
            <person name="Phillips K."/>
        </authorList>
    </citation>
    <scope>NUCLEOTIDE SEQUENCE [LARGE SCALE GENOMIC DNA]</scope>
    <source>
        <strain evidence="2 3">MIWBW</strain>
    </source>
</reference>
<keyword evidence="3" id="KW-1185">Reference proteome</keyword>
<dbReference type="RefSeq" id="WP_267540045.1">
    <property type="nucleotide sequence ID" value="NZ_JAPNKA010000001.1"/>
</dbReference>
<name>A0ABT4AID6_9BACT</name>
<feature type="region of interest" description="Disordered" evidence="1">
    <location>
        <begin position="102"/>
        <end position="122"/>
    </location>
</feature>